<dbReference type="STRING" id="4155.A0A022PVF7"/>
<dbReference type="EMBL" id="KI632284">
    <property type="protein sequence ID" value="EYU20382.1"/>
    <property type="molecule type" value="Genomic_DNA"/>
</dbReference>
<dbReference type="PANTHER" id="PTHR31042">
    <property type="entry name" value="CORE-2/I-BRANCHING BETA-1,6-N-ACETYLGLUCOSAMINYLTRANSFERASE FAMILY PROTEIN-RELATED"/>
    <property type="match status" value="1"/>
</dbReference>
<dbReference type="GO" id="GO:0016020">
    <property type="term" value="C:membrane"/>
    <property type="evidence" value="ECO:0007669"/>
    <property type="project" value="UniProtKB-SubCell"/>
</dbReference>
<dbReference type="Pfam" id="PF02485">
    <property type="entry name" value="Branch"/>
    <property type="match status" value="1"/>
</dbReference>
<evidence type="ECO:0000256" key="5">
    <source>
        <dbReference type="ARBA" id="ARBA00023180"/>
    </source>
</evidence>
<evidence type="ECO:0000256" key="1">
    <source>
        <dbReference type="ARBA" id="ARBA00004606"/>
    </source>
</evidence>
<keyword evidence="8" id="KW-1185">Reference proteome</keyword>
<keyword evidence="4 6" id="KW-0472">Membrane</keyword>
<sequence length="173" mass="19983">MQNKVVHMEEGKDPIAANRAGQTRVLPQRLLHLIVFFLALCLTFSVVSIYMIRYFGVNSFVTSVTPTLLSCNKELNTLEQWISPPSNLMHGMSDEELFWRASFVPRLKKYPFKRVPKVAFMFLTKGPLPLAPLWERFFKGHSGYYSIYIHSLPSFEANFPSSSVFYKRQIPSQ</sequence>
<keyword evidence="6" id="KW-0812">Transmembrane</keyword>
<evidence type="ECO:0000313" key="8">
    <source>
        <dbReference type="Proteomes" id="UP000030748"/>
    </source>
</evidence>
<keyword evidence="6" id="KW-1133">Transmembrane helix</keyword>
<dbReference type="InterPro" id="IPR003406">
    <property type="entry name" value="Glyco_trans_14"/>
</dbReference>
<feature type="transmembrane region" description="Helical" evidence="6">
    <location>
        <begin position="30"/>
        <end position="52"/>
    </location>
</feature>
<evidence type="ECO:0000256" key="3">
    <source>
        <dbReference type="ARBA" id="ARBA00022679"/>
    </source>
</evidence>
<dbReference type="GO" id="GO:0016757">
    <property type="term" value="F:glycosyltransferase activity"/>
    <property type="evidence" value="ECO:0007669"/>
    <property type="project" value="UniProtKB-KW"/>
</dbReference>
<dbReference type="PANTHER" id="PTHR31042:SF8">
    <property type="entry name" value="CORE-2_I-BRANCHING BETA-1,6-N-ACETYLGLUCOSAMINYLTRANSFERASE FAMILY PROTEIN"/>
    <property type="match status" value="1"/>
</dbReference>
<proteinExistence type="predicted"/>
<name>A0A022PVF7_ERYGU</name>
<evidence type="ECO:0000256" key="4">
    <source>
        <dbReference type="ARBA" id="ARBA00023136"/>
    </source>
</evidence>
<dbReference type="AlphaFoldDB" id="A0A022PVF7"/>
<keyword evidence="3" id="KW-0808">Transferase</keyword>
<evidence type="ECO:0000256" key="2">
    <source>
        <dbReference type="ARBA" id="ARBA00022676"/>
    </source>
</evidence>
<evidence type="ECO:0000256" key="6">
    <source>
        <dbReference type="SAM" id="Phobius"/>
    </source>
</evidence>
<feature type="non-terminal residue" evidence="7">
    <location>
        <position position="173"/>
    </location>
</feature>
<dbReference type="Proteomes" id="UP000030748">
    <property type="component" value="Unassembled WGS sequence"/>
</dbReference>
<keyword evidence="2" id="KW-0328">Glycosyltransferase</keyword>
<reference evidence="7 8" key="1">
    <citation type="journal article" date="2013" name="Proc. Natl. Acad. Sci. U.S.A.">
        <title>Fine-scale variation in meiotic recombination in Mimulus inferred from population shotgun sequencing.</title>
        <authorList>
            <person name="Hellsten U."/>
            <person name="Wright K.M."/>
            <person name="Jenkins J."/>
            <person name="Shu S."/>
            <person name="Yuan Y."/>
            <person name="Wessler S.R."/>
            <person name="Schmutz J."/>
            <person name="Willis J.H."/>
            <person name="Rokhsar D.S."/>
        </authorList>
    </citation>
    <scope>NUCLEOTIDE SEQUENCE [LARGE SCALE GENOMIC DNA]</scope>
    <source>
        <strain evidence="8">cv. DUN x IM62</strain>
    </source>
</reference>
<organism evidence="7 8">
    <name type="scientific">Erythranthe guttata</name>
    <name type="common">Yellow monkey flower</name>
    <name type="synonym">Mimulus guttatus</name>
    <dbReference type="NCBI Taxonomy" id="4155"/>
    <lineage>
        <taxon>Eukaryota</taxon>
        <taxon>Viridiplantae</taxon>
        <taxon>Streptophyta</taxon>
        <taxon>Embryophyta</taxon>
        <taxon>Tracheophyta</taxon>
        <taxon>Spermatophyta</taxon>
        <taxon>Magnoliopsida</taxon>
        <taxon>eudicotyledons</taxon>
        <taxon>Gunneridae</taxon>
        <taxon>Pentapetalae</taxon>
        <taxon>asterids</taxon>
        <taxon>lamiids</taxon>
        <taxon>Lamiales</taxon>
        <taxon>Phrymaceae</taxon>
        <taxon>Erythranthe</taxon>
    </lineage>
</organism>
<keyword evidence="5" id="KW-0325">Glycoprotein</keyword>
<evidence type="ECO:0000313" key="7">
    <source>
        <dbReference type="EMBL" id="EYU20382.1"/>
    </source>
</evidence>
<comment type="subcellular location">
    <subcellularLocation>
        <location evidence="1">Membrane</location>
        <topology evidence="1">Single-pass type II membrane protein</topology>
    </subcellularLocation>
</comment>
<protein>
    <submittedName>
        <fullName evidence="7">Uncharacterized protein</fullName>
    </submittedName>
</protein>
<accession>A0A022PVF7</accession>
<gene>
    <name evidence="7" type="ORF">MIMGU_mgv1a0226481mg</name>
</gene>
<dbReference type="InterPro" id="IPR044174">
    <property type="entry name" value="BC10-like"/>
</dbReference>